<dbReference type="PANTHER" id="PTHR11358">
    <property type="entry name" value="ARGINASE/AGMATINASE"/>
    <property type="match status" value="1"/>
</dbReference>
<dbReference type="Gene3D" id="3.40.800.10">
    <property type="entry name" value="Ureohydrolase domain"/>
    <property type="match status" value="1"/>
</dbReference>
<feature type="binding site" evidence="4">
    <location>
        <position position="275"/>
    </location>
    <ligand>
        <name>Mn(2+)</name>
        <dbReference type="ChEBI" id="CHEBI:29035"/>
        <label>1</label>
    </ligand>
</feature>
<keyword evidence="4" id="KW-0464">Manganese</keyword>
<feature type="binding site" evidence="4">
    <location>
        <position position="190"/>
    </location>
    <ligand>
        <name>Mn(2+)</name>
        <dbReference type="ChEBI" id="CHEBI:29035"/>
        <label>1</label>
    </ligand>
</feature>
<dbReference type="GO" id="GO:0008783">
    <property type="term" value="F:agmatinase activity"/>
    <property type="evidence" value="ECO:0007669"/>
    <property type="project" value="UniProtKB-EC"/>
</dbReference>
<reference evidence="6" key="1">
    <citation type="journal article" date="2021" name="Microorganisms">
        <title>Acidisoma silvae sp. nov. and Acidisomacellulosilytica sp. nov., Two Acidophilic Bacteria Isolated from Decaying Wood, Hydrolyzing Cellulose and Producing Poly-3-hydroxybutyrate.</title>
        <authorList>
            <person name="Mieszkin S."/>
            <person name="Pouder E."/>
            <person name="Uroz S."/>
            <person name="Simon-Colin C."/>
            <person name="Alain K."/>
        </authorList>
    </citation>
    <scope>NUCLEOTIDE SEQUENCE</scope>
    <source>
        <strain evidence="6">HW T2.11</strain>
    </source>
</reference>
<evidence type="ECO:0000256" key="1">
    <source>
        <dbReference type="ARBA" id="ARBA00009227"/>
    </source>
</evidence>
<accession>A0A963YRH9</accession>
<gene>
    <name evidence="6" type="primary">speB</name>
    <name evidence="6" type="ORF">ASILVAE211_07380</name>
</gene>
<dbReference type="InterPro" id="IPR006035">
    <property type="entry name" value="Ureohydrolase"/>
</dbReference>
<dbReference type="GO" id="GO:0046872">
    <property type="term" value="F:metal ion binding"/>
    <property type="evidence" value="ECO:0007669"/>
    <property type="project" value="UniProtKB-KW"/>
</dbReference>
<feature type="binding site" evidence="4">
    <location>
        <position position="277"/>
    </location>
    <ligand>
        <name>Mn(2+)</name>
        <dbReference type="ChEBI" id="CHEBI:29035"/>
        <label>1</label>
    </ligand>
</feature>
<comment type="caution">
    <text evidence="6">The sequence shown here is derived from an EMBL/GenBank/DDBJ whole genome shotgun (WGS) entry which is preliminary data.</text>
</comment>
<organism evidence="6 7">
    <name type="scientific">Acidisoma silvae</name>
    <dbReference type="NCBI Taxonomy" id="2802396"/>
    <lineage>
        <taxon>Bacteria</taxon>
        <taxon>Pseudomonadati</taxon>
        <taxon>Pseudomonadota</taxon>
        <taxon>Alphaproteobacteria</taxon>
        <taxon>Acetobacterales</taxon>
        <taxon>Acidocellaceae</taxon>
        <taxon>Acidisoma</taxon>
    </lineage>
</organism>
<dbReference type="EC" id="3.5.3.11" evidence="6"/>
<dbReference type="NCBIfam" id="TIGR01230">
    <property type="entry name" value="agmatinase"/>
    <property type="match status" value="1"/>
</dbReference>
<sequence length="353" mass="37952">MADDSFDSNLSRLRDKYVGLGGGTVFDPHFQEIAAKTISPDGRRRLPYSDPATFMAAPYRQNAFGTLDGLKDLDVALIGVPMDLGVTNRSGCRLGPRAVRAVERIGPYEHVLRVAPMGMLRVADVGDVPLRSRYSLESCHEDIEAAYKAVVAAGVIPLSVGGDHSISQAILKAVGEKRPVGLIHIDAHSDTAGEYEGSRFHHGGPFRQAVLDGAVDPRRTLQIGIRGTAEYLYEFSTDSGMTVVHAEEVEEHGIRRYIDVARQLIGDGPVYISFDIDSVDPGFAPGTGTPEVGGLQPREVLALLRGLKGLDIVGGDVVEVAPQYDATSNTAHIAAQVLFEMLSLVALREKPSI</sequence>
<feature type="binding site" evidence="4">
    <location>
        <position position="188"/>
    </location>
    <ligand>
        <name>Mn(2+)</name>
        <dbReference type="ChEBI" id="CHEBI:29035"/>
        <label>1</label>
    </ligand>
</feature>
<evidence type="ECO:0000256" key="4">
    <source>
        <dbReference type="PIRSR" id="PIRSR036979-1"/>
    </source>
</evidence>
<dbReference type="RefSeq" id="WP_227320647.1">
    <property type="nucleotide sequence ID" value="NZ_JAESVB010000002.1"/>
</dbReference>
<evidence type="ECO:0000256" key="2">
    <source>
        <dbReference type="ARBA" id="ARBA00022723"/>
    </source>
</evidence>
<dbReference type="Proteomes" id="UP000708298">
    <property type="component" value="Unassembled WGS sequence"/>
</dbReference>
<dbReference type="PANTHER" id="PTHR11358:SF26">
    <property type="entry name" value="GUANIDINO ACID HYDROLASE, MITOCHONDRIAL"/>
    <property type="match status" value="1"/>
</dbReference>
<dbReference type="InterPro" id="IPR020855">
    <property type="entry name" value="Ureohydrolase_Mn_BS"/>
</dbReference>
<evidence type="ECO:0000313" key="7">
    <source>
        <dbReference type="Proteomes" id="UP000708298"/>
    </source>
</evidence>
<keyword evidence="3 5" id="KW-0378">Hydrolase</keyword>
<name>A0A963YRH9_9PROT</name>
<keyword evidence="2 4" id="KW-0479">Metal-binding</keyword>
<reference evidence="6" key="2">
    <citation type="submission" date="2021-01" db="EMBL/GenBank/DDBJ databases">
        <authorList>
            <person name="Mieszkin S."/>
            <person name="Pouder E."/>
            <person name="Alain K."/>
        </authorList>
    </citation>
    <scope>NUCLEOTIDE SEQUENCE</scope>
    <source>
        <strain evidence="6">HW T2.11</strain>
    </source>
</reference>
<feature type="binding site" evidence="4">
    <location>
        <position position="164"/>
    </location>
    <ligand>
        <name>Mn(2+)</name>
        <dbReference type="ChEBI" id="CHEBI:29035"/>
        <label>1</label>
    </ligand>
</feature>
<proteinExistence type="inferred from homology"/>
<dbReference type="AlphaFoldDB" id="A0A963YRH9"/>
<dbReference type="PIRSF" id="PIRSF036979">
    <property type="entry name" value="Arginase"/>
    <property type="match status" value="1"/>
</dbReference>
<evidence type="ECO:0000256" key="5">
    <source>
        <dbReference type="RuleBase" id="RU003684"/>
    </source>
</evidence>
<evidence type="ECO:0000313" key="6">
    <source>
        <dbReference type="EMBL" id="MCB8875000.1"/>
    </source>
</evidence>
<dbReference type="PROSITE" id="PS51409">
    <property type="entry name" value="ARGINASE_2"/>
    <property type="match status" value="1"/>
</dbReference>
<comment type="cofactor">
    <cofactor evidence="4">
        <name>Mn(2+)</name>
        <dbReference type="ChEBI" id="CHEBI:29035"/>
    </cofactor>
    <text evidence="4">Binds 2 manganese ions per subunit.</text>
</comment>
<dbReference type="CDD" id="cd11592">
    <property type="entry name" value="Agmatinase_PAH"/>
    <property type="match status" value="1"/>
</dbReference>
<dbReference type="PROSITE" id="PS01053">
    <property type="entry name" value="ARGINASE_1"/>
    <property type="match status" value="1"/>
</dbReference>
<dbReference type="Pfam" id="PF00491">
    <property type="entry name" value="Arginase"/>
    <property type="match status" value="1"/>
</dbReference>
<dbReference type="InterPro" id="IPR023696">
    <property type="entry name" value="Ureohydrolase_dom_sf"/>
</dbReference>
<dbReference type="GO" id="GO:0033389">
    <property type="term" value="P:putrescine biosynthetic process from arginine, via agmatine"/>
    <property type="evidence" value="ECO:0007669"/>
    <property type="project" value="TreeGrafter"/>
</dbReference>
<feature type="binding site" evidence="4">
    <location>
        <position position="186"/>
    </location>
    <ligand>
        <name>Mn(2+)</name>
        <dbReference type="ChEBI" id="CHEBI:29035"/>
        <label>1</label>
    </ligand>
</feature>
<evidence type="ECO:0000256" key="3">
    <source>
        <dbReference type="ARBA" id="ARBA00022801"/>
    </source>
</evidence>
<dbReference type="SUPFAM" id="SSF52768">
    <property type="entry name" value="Arginase/deacetylase"/>
    <property type="match status" value="1"/>
</dbReference>
<comment type="similarity">
    <text evidence="1">Belongs to the arginase family. Agmatinase subfamily.</text>
</comment>
<keyword evidence="7" id="KW-1185">Reference proteome</keyword>
<dbReference type="EMBL" id="JAESVB010000002">
    <property type="protein sequence ID" value="MCB8875000.1"/>
    <property type="molecule type" value="Genomic_DNA"/>
</dbReference>
<protein>
    <submittedName>
        <fullName evidence="6">Agmatinase</fullName>
        <ecNumber evidence="6">3.5.3.11</ecNumber>
    </submittedName>
</protein>
<dbReference type="InterPro" id="IPR005925">
    <property type="entry name" value="Agmatinase-rel"/>
</dbReference>